<dbReference type="InterPro" id="IPR001810">
    <property type="entry name" value="F-box_dom"/>
</dbReference>
<evidence type="ECO:0000259" key="3">
    <source>
        <dbReference type="PROSITE" id="PS50181"/>
    </source>
</evidence>
<feature type="domain" description="F-box" evidence="3">
    <location>
        <begin position="72"/>
        <end position="120"/>
    </location>
</feature>
<reference evidence="4" key="1">
    <citation type="submission" date="2020-08" db="EMBL/GenBank/DDBJ databases">
        <title>Genome sequencing and assembly of the red palm weevil Rhynchophorus ferrugineus.</title>
        <authorList>
            <person name="Dias G.B."/>
            <person name="Bergman C.M."/>
            <person name="Manee M."/>
        </authorList>
    </citation>
    <scope>NUCLEOTIDE SEQUENCE</scope>
    <source>
        <strain evidence="4">AA-2017</strain>
        <tissue evidence="4">Whole larva</tissue>
    </source>
</reference>
<dbReference type="SMART" id="SM00256">
    <property type="entry name" value="FBOX"/>
    <property type="match status" value="1"/>
</dbReference>
<evidence type="ECO:0000256" key="1">
    <source>
        <dbReference type="SAM" id="Coils"/>
    </source>
</evidence>
<sequence length="562" mass="64205">MVSTRLMSIGSSNSDTSNAAGPSGVQSQHMENYGPAKFTRNSVTAMAHCGWSSPQSQNLVQSVKVQPQMTSTMRFLDMPQEIIEKIFGYLSFKEICKLRLVCRRVDQICGYLLNSAFAKLQTQMLSRFQDIKKKMPRRESARRNHYLACESDIIETLHMRLTLLQMSFGKHIERKHICFFPGEILDEVHSILHYIKTTPKLDLPYKVTDELFDLSTMAMEYFKEKIEPNLPEIAYFSADFLNFPTTFSGSNTSKYCLESPNLSSDSSKVDHNDPDVLDGEEFVEIPQSNMVLRKRIRKIKQGMKRYNNQLTALRQELKACKKKTAEQQKQISEQQKQLADQQKQTLEYATRLDDYDKKNEEISRKFSTLLQELNKCKTELQYWRCKSPATPPLCNTCGSPVSPHPEELQALMNQGVNPEGLGFEPPIYDMSIHSVEQGSNKSNEEETPIAKIEIDAPIKDKKSETPPCVSTNAASIRGAKRKSSEEKEDEKQTKKIKTRQQPKQRSKRHRGRKRGLSTKPKKKTIPHKNKGARAVAKPLHFKVHDIKLEFRSKCVAAACKTS</sequence>
<dbReference type="AlphaFoldDB" id="A0A834HYU4"/>
<dbReference type="PANTHER" id="PTHR13252">
    <property type="entry name" value="F-BOX ONLY PROTEIN 28"/>
    <property type="match status" value="1"/>
</dbReference>
<dbReference type="SUPFAM" id="SSF81383">
    <property type="entry name" value="F-box domain"/>
    <property type="match status" value="1"/>
</dbReference>
<dbReference type="InterPro" id="IPR039719">
    <property type="entry name" value="FBXO28"/>
</dbReference>
<organism evidence="4 5">
    <name type="scientific">Rhynchophorus ferrugineus</name>
    <name type="common">Red palm weevil</name>
    <name type="synonym">Curculio ferrugineus</name>
    <dbReference type="NCBI Taxonomy" id="354439"/>
    <lineage>
        <taxon>Eukaryota</taxon>
        <taxon>Metazoa</taxon>
        <taxon>Ecdysozoa</taxon>
        <taxon>Arthropoda</taxon>
        <taxon>Hexapoda</taxon>
        <taxon>Insecta</taxon>
        <taxon>Pterygota</taxon>
        <taxon>Neoptera</taxon>
        <taxon>Endopterygota</taxon>
        <taxon>Coleoptera</taxon>
        <taxon>Polyphaga</taxon>
        <taxon>Cucujiformia</taxon>
        <taxon>Curculionidae</taxon>
        <taxon>Dryophthorinae</taxon>
        <taxon>Rhynchophorus</taxon>
    </lineage>
</organism>
<comment type="caution">
    <text evidence="4">The sequence shown here is derived from an EMBL/GenBank/DDBJ whole genome shotgun (WGS) entry which is preliminary data.</text>
</comment>
<dbReference type="Pfam" id="PF00646">
    <property type="entry name" value="F-box"/>
    <property type="match status" value="1"/>
</dbReference>
<evidence type="ECO:0000313" key="4">
    <source>
        <dbReference type="EMBL" id="KAF7270654.1"/>
    </source>
</evidence>
<feature type="compositionally biased region" description="Basic and acidic residues" evidence="2">
    <location>
        <begin position="482"/>
        <end position="493"/>
    </location>
</feature>
<feature type="region of interest" description="Disordered" evidence="2">
    <location>
        <begin position="436"/>
        <end position="536"/>
    </location>
</feature>
<name>A0A834HYU4_RHYFE</name>
<proteinExistence type="predicted"/>
<dbReference type="EMBL" id="JAACXV010014073">
    <property type="protein sequence ID" value="KAF7270654.1"/>
    <property type="molecule type" value="Genomic_DNA"/>
</dbReference>
<dbReference type="InterPro" id="IPR036047">
    <property type="entry name" value="F-box-like_dom_sf"/>
</dbReference>
<keyword evidence="5" id="KW-1185">Reference proteome</keyword>
<dbReference type="Gene3D" id="1.20.1280.50">
    <property type="match status" value="1"/>
</dbReference>
<evidence type="ECO:0000313" key="5">
    <source>
        <dbReference type="Proteomes" id="UP000625711"/>
    </source>
</evidence>
<dbReference type="OrthoDB" id="8180181at2759"/>
<dbReference type="GO" id="GO:0005634">
    <property type="term" value="C:nucleus"/>
    <property type="evidence" value="ECO:0007669"/>
    <property type="project" value="TreeGrafter"/>
</dbReference>
<feature type="coiled-coil region" evidence="1">
    <location>
        <begin position="296"/>
        <end position="372"/>
    </location>
</feature>
<dbReference type="CDD" id="cd22100">
    <property type="entry name" value="F-box_FBXO28"/>
    <property type="match status" value="1"/>
</dbReference>
<accession>A0A834HYU4</accession>
<feature type="compositionally biased region" description="Basic and acidic residues" evidence="2">
    <location>
        <begin position="452"/>
        <end position="464"/>
    </location>
</feature>
<feature type="region of interest" description="Disordered" evidence="2">
    <location>
        <begin position="1"/>
        <end position="26"/>
    </location>
</feature>
<keyword evidence="1" id="KW-0175">Coiled coil</keyword>
<dbReference type="Proteomes" id="UP000625711">
    <property type="component" value="Unassembled WGS sequence"/>
</dbReference>
<feature type="compositionally biased region" description="Basic residues" evidence="2">
    <location>
        <begin position="494"/>
        <end position="531"/>
    </location>
</feature>
<dbReference type="PANTHER" id="PTHR13252:SF1">
    <property type="entry name" value="DAMPENED, ISOFORM A"/>
    <property type="match status" value="1"/>
</dbReference>
<dbReference type="PROSITE" id="PS50181">
    <property type="entry name" value="FBOX"/>
    <property type="match status" value="1"/>
</dbReference>
<evidence type="ECO:0000256" key="2">
    <source>
        <dbReference type="SAM" id="MobiDB-lite"/>
    </source>
</evidence>
<protein>
    <recommendedName>
        <fullName evidence="3">F-box domain-containing protein</fullName>
    </recommendedName>
</protein>
<gene>
    <name evidence="4" type="ORF">GWI33_016375</name>
</gene>
<dbReference type="GO" id="GO:0003713">
    <property type="term" value="F:transcription coactivator activity"/>
    <property type="evidence" value="ECO:0007669"/>
    <property type="project" value="TreeGrafter"/>
</dbReference>